<keyword evidence="1" id="KW-0472">Membrane</keyword>
<dbReference type="AlphaFoldDB" id="A0A336L4T7"/>
<feature type="transmembrane region" description="Helical" evidence="1">
    <location>
        <begin position="40"/>
        <end position="60"/>
    </location>
</feature>
<dbReference type="PANTHER" id="PTHR20921:SF0">
    <property type="entry name" value="TRANSMEMBRANE PROTEIN 222"/>
    <property type="match status" value="1"/>
</dbReference>
<keyword evidence="1" id="KW-0812">Transmembrane</keyword>
<keyword evidence="1" id="KW-1133">Transmembrane helix</keyword>
<feature type="transmembrane region" description="Helical" evidence="1">
    <location>
        <begin position="171"/>
        <end position="188"/>
    </location>
</feature>
<evidence type="ECO:0000256" key="1">
    <source>
        <dbReference type="SAM" id="Phobius"/>
    </source>
</evidence>
<evidence type="ECO:0000313" key="2">
    <source>
        <dbReference type="EMBL" id="SSX12848.1"/>
    </source>
</evidence>
<accession>A0A336L4T7</accession>
<organism evidence="2">
    <name type="scientific">Culicoides sonorensis</name>
    <name type="common">Biting midge</name>
    <dbReference type="NCBI Taxonomy" id="179676"/>
    <lineage>
        <taxon>Eukaryota</taxon>
        <taxon>Metazoa</taxon>
        <taxon>Ecdysozoa</taxon>
        <taxon>Arthropoda</taxon>
        <taxon>Hexapoda</taxon>
        <taxon>Insecta</taxon>
        <taxon>Pterygota</taxon>
        <taxon>Neoptera</taxon>
        <taxon>Endopterygota</taxon>
        <taxon>Diptera</taxon>
        <taxon>Nematocera</taxon>
        <taxon>Chironomoidea</taxon>
        <taxon>Ceratopogonidae</taxon>
        <taxon>Ceratopogoninae</taxon>
        <taxon>Culicoides</taxon>
        <taxon>Monoculicoides</taxon>
    </lineage>
</organism>
<dbReference type="Pfam" id="PF05608">
    <property type="entry name" value="RTE1"/>
    <property type="match status" value="2"/>
</dbReference>
<sequence length="189" mass="21521">MSSPSPPDSPSVTVEMGRQQNNQQVSMNIDFERDRFPFCLVWTPIPVLTWFFPFIGHLGIAMSNGVIRDFAGPYFVSTDNMGFGRPCRYLQLSPQKVRGGVTEYDEAVAKASVTYGTRMHNLFCDNCHSHVGLALALMKYNDSTRYNMVYLATWVFFRAKYVSVWGFIKTWLPFIIVASVCTFVGYYLS</sequence>
<dbReference type="PANTHER" id="PTHR20921">
    <property type="entry name" value="TRANSMEMBRANE PROTEIN 222"/>
    <property type="match status" value="1"/>
</dbReference>
<name>A0A336L4T7_CULSO</name>
<dbReference type="OMA" id="GKMKQFH"/>
<dbReference type="VEuPathDB" id="VectorBase:CSON004815"/>
<evidence type="ECO:0000313" key="3">
    <source>
        <dbReference type="EMBL" id="SSX32290.1"/>
    </source>
</evidence>
<gene>
    <name evidence="2" type="primary">CSON004815</name>
</gene>
<proteinExistence type="predicted"/>
<dbReference type="EMBL" id="UFQT01001980">
    <property type="protein sequence ID" value="SSX32290.1"/>
    <property type="molecule type" value="Genomic_DNA"/>
</dbReference>
<dbReference type="EMBL" id="UFQS01001980">
    <property type="protein sequence ID" value="SSX12848.1"/>
    <property type="molecule type" value="Genomic_DNA"/>
</dbReference>
<reference evidence="2" key="1">
    <citation type="submission" date="2018-04" db="EMBL/GenBank/DDBJ databases">
        <authorList>
            <person name="Go L.Y."/>
            <person name="Mitchell J.A."/>
        </authorList>
    </citation>
    <scope>NUCLEOTIDE SEQUENCE</scope>
    <source>
        <tissue evidence="2">Whole organism</tissue>
    </source>
</reference>
<reference evidence="3" key="2">
    <citation type="submission" date="2018-07" db="EMBL/GenBank/DDBJ databases">
        <authorList>
            <person name="Quirk P.G."/>
            <person name="Krulwich T.A."/>
        </authorList>
    </citation>
    <scope>NUCLEOTIDE SEQUENCE</scope>
</reference>
<protein>
    <submittedName>
        <fullName evidence="2">CSON004815 protein</fullName>
    </submittedName>
</protein>
<dbReference type="InterPro" id="IPR008496">
    <property type="entry name" value="TMEM222/RTE1"/>
</dbReference>